<dbReference type="InParanoid" id="D8U8Y3"/>
<evidence type="ECO:0000256" key="1">
    <source>
        <dbReference type="SAM" id="MobiDB-lite"/>
    </source>
</evidence>
<dbReference type="AlphaFoldDB" id="D8U8Y3"/>
<protein>
    <submittedName>
        <fullName evidence="2">Uncharacterized protein</fullName>
    </submittedName>
</protein>
<keyword evidence="3" id="KW-1185">Reference proteome</keyword>
<dbReference type="RefSeq" id="XP_002955074.1">
    <property type="nucleotide sequence ID" value="XM_002955028.1"/>
</dbReference>
<evidence type="ECO:0000313" key="3">
    <source>
        <dbReference type="Proteomes" id="UP000001058"/>
    </source>
</evidence>
<dbReference type="KEGG" id="vcn:VOLCADRAFT_96002"/>
<dbReference type="Proteomes" id="UP000001058">
    <property type="component" value="Unassembled WGS sequence"/>
</dbReference>
<evidence type="ECO:0000313" key="2">
    <source>
        <dbReference type="EMBL" id="EFJ43828.1"/>
    </source>
</evidence>
<accession>D8U8Y3</accession>
<sequence length="168" mass="19471">MAIPGRYLFNYSPSDNMLSLDEQIADVSGKVAAEPSNEGLRKHLETLWRLKHYQQQQQQREEARRQYEDNLLDEALKNLKANPHSQTAKDEWERVLILTGRKEHVEIDVVECILHTFRSAWQKLAWPFHVGKPAEKSADTIEDCLDSKPPSTRSTECITNGLRHRHQS</sequence>
<dbReference type="GeneID" id="9621953"/>
<name>D8U8Y3_VOLCA</name>
<reference evidence="2 3" key="1">
    <citation type="journal article" date="2010" name="Science">
        <title>Genomic analysis of organismal complexity in the multicellular green alga Volvox carteri.</title>
        <authorList>
            <person name="Prochnik S.E."/>
            <person name="Umen J."/>
            <person name="Nedelcu A.M."/>
            <person name="Hallmann A."/>
            <person name="Miller S.M."/>
            <person name="Nishii I."/>
            <person name="Ferris P."/>
            <person name="Kuo A."/>
            <person name="Mitros T."/>
            <person name="Fritz-Laylin L.K."/>
            <person name="Hellsten U."/>
            <person name="Chapman J."/>
            <person name="Simakov O."/>
            <person name="Rensing S.A."/>
            <person name="Terry A."/>
            <person name="Pangilinan J."/>
            <person name="Kapitonov V."/>
            <person name="Jurka J."/>
            <person name="Salamov A."/>
            <person name="Shapiro H."/>
            <person name="Schmutz J."/>
            <person name="Grimwood J."/>
            <person name="Lindquist E."/>
            <person name="Lucas S."/>
            <person name="Grigoriev I.V."/>
            <person name="Schmitt R."/>
            <person name="Kirk D."/>
            <person name="Rokhsar D.S."/>
        </authorList>
    </citation>
    <scope>NUCLEOTIDE SEQUENCE [LARGE SCALE GENOMIC DNA]</scope>
    <source>
        <strain evidence="3">f. Nagariensis / Eve</strain>
    </source>
</reference>
<dbReference type="EMBL" id="GL378369">
    <property type="protein sequence ID" value="EFJ43828.1"/>
    <property type="molecule type" value="Genomic_DNA"/>
</dbReference>
<gene>
    <name evidence="2" type="ORF">VOLCADRAFT_96002</name>
</gene>
<feature type="region of interest" description="Disordered" evidence="1">
    <location>
        <begin position="143"/>
        <end position="168"/>
    </location>
</feature>
<proteinExistence type="predicted"/>
<feature type="compositionally biased region" description="Polar residues" evidence="1">
    <location>
        <begin position="149"/>
        <end position="158"/>
    </location>
</feature>
<organism evidence="3">
    <name type="scientific">Volvox carteri f. nagariensis</name>
    <dbReference type="NCBI Taxonomy" id="3068"/>
    <lineage>
        <taxon>Eukaryota</taxon>
        <taxon>Viridiplantae</taxon>
        <taxon>Chlorophyta</taxon>
        <taxon>core chlorophytes</taxon>
        <taxon>Chlorophyceae</taxon>
        <taxon>CS clade</taxon>
        <taxon>Chlamydomonadales</taxon>
        <taxon>Volvocaceae</taxon>
        <taxon>Volvox</taxon>
    </lineage>
</organism>